<dbReference type="AlphaFoldDB" id="A0AAC9PXA5"/>
<dbReference type="KEGG" id="lvn:BWR22_11335"/>
<accession>A0AAC9PXA5</accession>
<sequence length="185" mass="22042">MKKIIIVVIISLSFSSYSQEKKFKDWKADEIEKYKSLKALAKYIENKEANQISKDTLFNKYIYFDYVLNDTLVERRERRLESFDTIFSAFRKPIDSLGIENIDAKPIRFFKNHKIYEPFKEELAKETIGGEKMYTKDANVFAYYKKNEPEKPLKALLFDPDTNKLVAWIMINQGGYRYFLTFNLF</sequence>
<name>A0AAC9PXA5_9FLAO</name>
<evidence type="ECO:0000313" key="1">
    <source>
        <dbReference type="EMBL" id="APY00881.1"/>
    </source>
</evidence>
<evidence type="ECO:0000313" key="2">
    <source>
        <dbReference type="Proteomes" id="UP000187506"/>
    </source>
</evidence>
<keyword evidence="2" id="KW-1185">Reference proteome</keyword>
<protein>
    <submittedName>
        <fullName evidence="1">Uncharacterized protein</fullName>
    </submittedName>
</protein>
<dbReference type="Proteomes" id="UP000187506">
    <property type="component" value="Chromosome"/>
</dbReference>
<dbReference type="EMBL" id="CP019352">
    <property type="protein sequence ID" value="APY00881.1"/>
    <property type="molecule type" value="Genomic_DNA"/>
</dbReference>
<gene>
    <name evidence="1" type="ORF">BWR22_11335</name>
</gene>
<proteinExistence type="predicted"/>
<reference evidence="1 2" key="1">
    <citation type="submission" date="2017-01" db="EMBL/GenBank/DDBJ databases">
        <title>Complete genome of Lacinutrix venerupis DOK2-8 isolated from seawater in Dokdo.</title>
        <authorList>
            <person name="Chi W.-J."/>
            <person name="Kim J.H."/>
        </authorList>
    </citation>
    <scope>NUCLEOTIDE SEQUENCE [LARGE SCALE GENOMIC DNA]</scope>
    <source>
        <strain evidence="1 2">DOK2-8</strain>
    </source>
</reference>
<organism evidence="1 2">
    <name type="scientific">Lacinutrix venerupis</name>
    <dbReference type="NCBI Taxonomy" id="1486034"/>
    <lineage>
        <taxon>Bacteria</taxon>
        <taxon>Pseudomonadati</taxon>
        <taxon>Bacteroidota</taxon>
        <taxon>Flavobacteriia</taxon>
        <taxon>Flavobacteriales</taxon>
        <taxon>Flavobacteriaceae</taxon>
        <taxon>Lacinutrix</taxon>
    </lineage>
</organism>
<dbReference type="RefSeq" id="WP_076733785.1">
    <property type="nucleotide sequence ID" value="NZ_CP019352.1"/>
</dbReference>